<gene>
    <name evidence="1" type="ORF">Y981_05520</name>
</gene>
<keyword evidence="2" id="KW-1185">Reference proteome</keyword>
<proteinExistence type="predicted"/>
<reference evidence="2" key="1">
    <citation type="submission" date="2014-02" db="EMBL/GenBank/DDBJ databases">
        <title>Complete genome sequence and comparative genomic analysis of the nitrogen-fixing bacterium Leptospirillum ferriphilum YSK.</title>
        <authorList>
            <person name="Guo X."/>
            <person name="Yin H."/>
            <person name="Liang Y."/>
            <person name="Hu Q."/>
            <person name="Ma L."/>
            <person name="Xiao Y."/>
            <person name="Zhang X."/>
            <person name="Qiu G."/>
            <person name="Liu X."/>
        </authorList>
    </citation>
    <scope>NUCLEOTIDE SEQUENCE [LARGE SCALE GENOMIC DNA]</scope>
    <source>
        <strain evidence="2">YSK</strain>
    </source>
</reference>
<accession>A0A059XX30</accession>
<dbReference type="HOGENOM" id="CLU_1325957_0_0_0"/>
<reference evidence="1 2" key="2">
    <citation type="journal article" date="2015" name="Biomed. Res. Int.">
        <title>Effects of Arsenite Resistance on the Growth and Functional Gene Expression of Leptospirillum ferriphilum and Acidithiobacillus thiooxidans in Pure Culture and Coculture.</title>
        <authorList>
            <person name="Jiang H."/>
            <person name="Liang Y."/>
            <person name="Yin H."/>
            <person name="Xiao Y."/>
            <person name="Guo X."/>
            <person name="Xu Y."/>
            <person name="Hu Q."/>
            <person name="Liu H."/>
            <person name="Liu X."/>
        </authorList>
    </citation>
    <scope>NUCLEOTIDE SEQUENCE [LARGE SCALE GENOMIC DNA]</scope>
    <source>
        <strain evidence="1 2">YSK</strain>
    </source>
</reference>
<dbReference type="EMBL" id="CP007243">
    <property type="protein sequence ID" value="AIA31675.1"/>
    <property type="molecule type" value="Genomic_DNA"/>
</dbReference>
<dbReference type="AlphaFoldDB" id="A0A059XX30"/>
<sequence>MIPSAISPIVPPVAPEFQPKIYWIWTTGGSDTPHFPIPGKERAVEEYSWKPKPLQPFLDSIAEAKTSRIIFDPHFDERVGIRSVWEYLKLNPEVETRIIVGKKTVFDELSSWKFSQDDSLAKYVQIKSSDLDFHDRFAVIDFELWHFGSTVGGAYPKFGAVTRGWSGEKFREVFNTIWKRL</sequence>
<dbReference type="Proteomes" id="UP000027059">
    <property type="component" value="Chromosome"/>
</dbReference>
<protein>
    <submittedName>
        <fullName evidence="1">Uncharacterized protein</fullName>
    </submittedName>
</protein>
<dbReference type="KEGG" id="lfp:Y981_05520"/>
<name>A0A059XX30_9BACT</name>
<organism evidence="1 2">
    <name type="scientific">Leptospirillum ferriphilum YSK</name>
    <dbReference type="NCBI Taxonomy" id="1441628"/>
    <lineage>
        <taxon>Bacteria</taxon>
        <taxon>Pseudomonadati</taxon>
        <taxon>Nitrospirota</taxon>
        <taxon>Nitrospiria</taxon>
        <taxon>Nitrospirales</taxon>
        <taxon>Nitrospiraceae</taxon>
        <taxon>Leptospirillum</taxon>
    </lineage>
</organism>
<evidence type="ECO:0000313" key="2">
    <source>
        <dbReference type="Proteomes" id="UP000027059"/>
    </source>
</evidence>
<evidence type="ECO:0000313" key="1">
    <source>
        <dbReference type="EMBL" id="AIA31675.1"/>
    </source>
</evidence>